<evidence type="ECO:0000256" key="5">
    <source>
        <dbReference type="ARBA" id="ARBA00022840"/>
    </source>
</evidence>
<dbReference type="GO" id="GO:0008017">
    <property type="term" value="F:microtubule binding"/>
    <property type="evidence" value="ECO:0007669"/>
    <property type="project" value="InterPro"/>
</dbReference>
<dbReference type="EMBL" id="UYRS01018342">
    <property type="protein sequence ID" value="VDK33252.1"/>
    <property type="molecule type" value="Genomic_DNA"/>
</dbReference>
<comment type="similarity">
    <text evidence="8 9">Belongs to the TRAFAC class myosin-kinesin ATPase superfamily. Kinesin family.</text>
</comment>
<keyword evidence="13" id="KW-1185">Reference proteome</keyword>
<dbReference type="GO" id="GO:0005874">
    <property type="term" value="C:microtubule"/>
    <property type="evidence" value="ECO:0007669"/>
    <property type="project" value="UniProtKB-KW"/>
</dbReference>
<proteinExistence type="inferred from homology"/>
<dbReference type="GO" id="GO:0007019">
    <property type="term" value="P:microtubule depolymerization"/>
    <property type="evidence" value="ECO:0007669"/>
    <property type="project" value="TreeGrafter"/>
</dbReference>
<evidence type="ECO:0000313" key="13">
    <source>
        <dbReference type="Proteomes" id="UP000282613"/>
    </source>
</evidence>
<keyword evidence="5 9" id="KW-0067">ATP-binding</keyword>
<dbReference type="Proteomes" id="UP000282613">
    <property type="component" value="Unassembled WGS sequence"/>
</dbReference>
<dbReference type="PROSITE" id="PS50067">
    <property type="entry name" value="KINESIN_MOTOR_2"/>
    <property type="match status" value="1"/>
</dbReference>
<evidence type="ECO:0000256" key="7">
    <source>
        <dbReference type="ARBA" id="ARBA00023212"/>
    </source>
</evidence>
<evidence type="ECO:0000256" key="10">
    <source>
        <dbReference type="SAM" id="MobiDB-lite"/>
    </source>
</evidence>
<feature type="region of interest" description="Disordered" evidence="10">
    <location>
        <begin position="163"/>
        <end position="184"/>
    </location>
</feature>
<reference evidence="12 13" key="2">
    <citation type="submission" date="2018-11" db="EMBL/GenBank/DDBJ databases">
        <authorList>
            <consortium name="Pathogen Informatics"/>
        </authorList>
    </citation>
    <scope>NUCLEOTIDE SEQUENCE [LARGE SCALE GENOMIC DNA]</scope>
</reference>
<gene>
    <name evidence="12" type="ORF">TASK_LOCUS4330</name>
</gene>
<dbReference type="InterPro" id="IPR001752">
    <property type="entry name" value="Kinesin_motor_dom"/>
</dbReference>
<dbReference type="GO" id="GO:0003777">
    <property type="term" value="F:microtubule motor activity"/>
    <property type="evidence" value="ECO:0007669"/>
    <property type="project" value="InterPro"/>
</dbReference>
<keyword evidence="4 9" id="KW-0547">Nucleotide-binding</keyword>
<evidence type="ECO:0000256" key="2">
    <source>
        <dbReference type="ARBA" id="ARBA00022490"/>
    </source>
</evidence>
<protein>
    <recommendedName>
        <fullName evidence="9">Kinesin-like protein</fullName>
    </recommendedName>
</protein>
<dbReference type="STRING" id="60517.A0A0R3W363"/>
<dbReference type="PRINTS" id="PR00380">
    <property type="entry name" value="KINESINHEAVY"/>
</dbReference>
<dbReference type="SUPFAM" id="SSF52540">
    <property type="entry name" value="P-loop containing nucleoside triphosphate hydrolases"/>
    <property type="match status" value="1"/>
</dbReference>
<evidence type="ECO:0000259" key="11">
    <source>
        <dbReference type="PROSITE" id="PS50067"/>
    </source>
</evidence>
<evidence type="ECO:0000256" key="6">
    <source>
        <dbReference type="ARBA" id="ARBA00023175"/>
    </source>
</evidence>
<feature type="compositionally biased region" description="Basic residues" evidence="10">
    <location>
        <begin position="163"/>
        <end position="174"/>
    </location>
</feature>
<dbReference type="SMART" id="SM00129">
    <property type="entry name" value="KISc"/>
    <property type="match status" value="1"/>
</dbReference>
<dbReference type="InterPro" id="IPR027417">
    <property type="entry name" value="P-loop_NTPase"/>
</dbReference>
<keyword evidence="2" id="KW-0963">Cytoplasm</keyword>
<comment type="subcellular location">
    <subcellularLocation>
        <location evidence="1">Cytoplasm</location>
        <location evidence="1">Cytoskeleton</location>
    </subcellularLocation>
</comment>
<keyword evidence="6 9" id="KW-0505">Motor protein</keyword>
<dbReference type="PANTHER" id="PTHR47971:SF8">
    <property type="entry name" value="KINESIN-LIKE PROTEIN"/>
    <property type="match status" value="1"/>
</dbReference>
<dbReference type="Gene3D" id="3.40.850.10">
    <property type="entry name" value="Kinesin motor domain"/>
    <property type="match status" value="1"/>
</dbReference>
<dbReference type="InterPro" id="IPR036961">
    <property type="entry name" value="Kinesin_motor_dom_sf"/>
</dbReference>
<dbReference type="OrthoDB" id="3176171at2759"/>
<evidence type="ECO:0000256" key="3">
    <source>
        <dbReference type="ARBA" id="ARBA00022701"/>
    </source>
</evidence>
<keyword evidence="3 9" id="KW-0493">Microtubule</keyword>
<dbReference type="PANTHER" id="PTHR47971">
    <property type="entry name" value="KINESIN-RELATED PROTEIN 6"/>
    <property type="match status" value="1"/>
</dbReference>
<comment type="caution">
    <text evidence="8">Lacks conserved residue(s) required for the propagation of feature annotation.</text>
</comment>
<reference evidence="14" key="1">
    <citation type="submission" date="2017-02" db="UniProtKB">
        <authorList>
            <consortium name="WormBaseParasite"/>
        </authorList>
    </citation>
    <scope>IDENTIFICATION</scope>
</reference>
<evidence type="ECO:0000256" key="1">
    <source>
        <dbReference type="ARBA" id="ARBA00004245"/>
    </source>
</evidence>
<evidence type="ECO:0000256" key="8">
    <source>
        <dbReference type="PROSITE-ProRule" id="PRU00283"/>
    </source>
</evidence>
<dbReference type="AlphaFoldDB" id="A0A0R3W363"/>
<evidence type="ECO:0000256" key="4">
    <source>
        <dbReference type="ARBA" id="ARBA00022741"/>
    </source>
</evidence>
<evidence type="ECO:0000313" key="14">
    <source>
        <dbReference type="WBParaSite" id="TASK_0000432901-mRNA-1"/>
    </source>
</evidence>
<accession>A0A0R3W363</accession>
<dbReference type="InterPro" id="IPR019821">
    <property type="entry name" value="Kinesin_motor_CS"/>
</dbReference>
<keyword evidence="7" id="KW-0206">Cytoskeleton</keyword>
<dbReference type="GO" id="GO:0007018">
    <property type="term" value="P:microtubule-based movement"/>
    <property type="evidence" value="ECO:0007669"/>
    <property type="project" value="InterPro"/>
</dbReference>
<sequence length="358" mass="39335">MRLVDCSRPLIVKILRSDGKGKAPTVYDLLNRRFVVRVLEDASGAVRLLGLSEISVETSEETLTLLKRSCRLRTSGQTSLNHTSSRSHAIFQINLRSGAFLIGRFSLVDLAGNERGSDLPINGAGTSASIAKTRRIESGEINKSLLALKECIRAMCRLPRRSRPPRYLHSRNHQHQLGAGGGGAGATRLPFRNSKLTQVLRESFVGRRARTCMIAMVAPGLSCAEHSLNTLRYAQLVKRMPPFESWPRVAAHAAQVTRPPPLLSLPAHASVNANTNGVGGEDAGEGGRSRSQESFESVCSCCSCSTEDSCEKLPTWVSTHQQLLQRSREDPKAYTEKVFRLTTAHIRHLADLRCKLSF</sequence>
<dbReference type="WBParaSite" id="TASK_0000432901-mRNA-1">
    <property type="protein sequence ID" value="TASK_0000432901-mRNA-1"/>
    <property type="gene ID" value="TASK_0000432901"/>
</dbReference>
<dbReference type="PROSITE" id="PS00411">
    <property type="entry name" value="KINESIN_MOTOR_1"/>
    <property type="match status" value="1"/>
</dbReference>
<evidence type="ECO:0000256" key="9">
    <source>
        <dbReference type="RuleBase" id="RU000394"/>
    </source>
</evidence>
<evidence type="ECO:0000313" key="12">
    <source>
        <dbReference type="EMBL" id="VDK33252.1"/>
    </source>
</evidence>
<organism evidence="14">
    <name type="scientific">Taenia asiatica</name>
    <name type="common">Asian tapeworm</name>
    <dbReference type="NCBI Taxonomy" id="60517"/>
    <lineage>
        <taxon>Eukaryota</taxon>
        <taxon>Metazoa</taxon>
        <taxon>Spiralia</taxon>
        <taxon>Lophotrochozoa</taxon>
        <taxon>Platyhelminthes</taxon>
        <taxon>Cestoda</taxon>
        <taxon>Eucestoda</taxon>
        <taxon>Cyclophyllidea</taxon>
        <taxon>Taeniidae</taxon>
        <taxon>Taenia</taxon>
    </lineage>
</organism>
<name>A0A0R3W363_TAEAS</name>
<dbReference type="GO" id="GO:0005524">
    <property type="term" value="F:ATP binding"/>
    <property type="evidence" value="ECO:0007669"/>
    <property type="project" value="UniProtKB-KW"/>
</dbReference>
<feature type="domain" description="Kinesin motor" evidence="11">
    <location>
        <begin position="1"/>
        <end position="240"/>
    </location>
</feature>
<dbReference type="InterPro" id="IPR027640">
    <property type="entry name" value="Kinesin-like_fam"/>
</dbReference>
<dbReference type="Pfam" id="PF00225">
    <property type="entry name" value="Kinesin"/>
    <property type="match status" value="1"/>
</dbReference>